<keyword evidence="3 6" id="KW-0812">Transmembrane</keyword>
<name>A0A6J6CDW6_9ZZZZ</name>
<feature type="transmembrane region" description="Helical" evidence="6">
    <location>
        <begin position="170"/>
        <end position="187"/>
    </location>
</feature>
<gene>
    <name evidence="7" type="ORF">UFOPK1358_01533</name>
</gene>
<sequence>MGFRASIRHHSTDFDHGDLTGTQVGRDHARFASMRRNYIVSLFILELGWAMITMASSFFIYAQSGSVAATGLIVVCLNLPSLLLPGAATSLARRFGGPTIWVMEAGVECLITMVFVALSATGQLNTTNLLLFFLLLGILWGLCSPSAGLVRRLIAAPGQLPEFNGQAAQAVALATVIGLLAGGAVYTALGPTWVFAIGAVSLLPALSLLGLTKEPVPHIDGEVERFRGVFEIRRNNPGLRAVCMFTGLSVIIASYVVTLPALAQMIAHDAKMDSSAGIQSLLQASSVVGGLFVVMAMRKAHGRVSWGLVQRICFLIAASGLVVIAVIAHRDASPLIVISLTVLLLIPIGFALTLDQSILATLMQAGAPAKSRASVLTGYALIPMILAPVGQELIGIMADQFSVTSALIIIAVPALLLVLLGPHLSLRKALDELSDEATDEEVVGS</sequence>
<dbReference type="SUPFAM" id="SSF103473">
    <property type="entry name" value="MFS general substrate transporter"/>
    <property type="match status" value="1"/>
</dbReference>
<feature type="transmembrane region" description="Helical" evidence="6">
    <location>
        <begin position="130"/>
        <end position="150"/>
    </location>
</feature>
<proteinExistence type="predicted"/>
<feature type="transmembrane region" description="Helical" evidence="6">
    <location>
        <begin position="400"/>
        <end position="420"/>
    </location>
</feature>
<feature type="transmembrane region" description="Helical" evidence="6">
    <location>
        <begin position="38"/>
        <end position="61"/>
    </location>
</feature>
<evidence type="ECO:0000256" key="3">
    <source>
        <dbReference type="ARBA" id="ARBA00022692"/>
    </source>
</evidence>
<evidence type="ECO:0000313" key="7">
    <source>
        <dbReference type="EMBL" id="CAB4549572.1"/>
    </source>
</evidence>
<dbReference type="Gene3D" id="1.20.1250.20">
    <property type="entry name" value="MFS general substrate transporter like domains"/>
    <property type="match status" value="1"/>
</dbReference>
<dbReference type="InterPro" id="IPR036259">
    <property type="entry name" value="MFS_trans_sf"/>
</dbReference>
<reference evidence="7" key="1">
    <citation type="submission" date="2020-05" db="EMBL/GenBank/DDBJ databases">
        <authorList>
            <person name="Chiriac C."/>
            <person name="Salcher M."/>
            <person name="Ghai R."/>
            <person name="Kavagutti S V."/>
        </authorList>
    </citation>
    <scope>NUCLEOTIDE SEQUENCE</scope>
</reference>
<feature type="transmembrane region" description="Helical" evidence="6">
    <location>
        <begin position="278"/>
        <end position="296"/>
    </location>
</feature>
<dbReference type="GO" id="GO:0022857">
    <property type="term" value="F:transmembrane transporter activity"/>
    <property type="evidence" value="ECO:0007669"/>
    <property type="project" value="InterPro"/>
</dbReference>
<dbReference type="Pfam" id="PF07690">
    <property type="entry name" value="MFS_1"/>
    <property type="match status" value="1"/>
</dbReference>
<evidence type="ECO:0000256" key="5">
    <source>
        <dbReference type="ARBA" id="ARBA00023136"/>
    </source>
</evidence>
<dbReference type="PANTHER" id="PTHR23513:SF6">
    <property type="entry name" value="MAJOR FACILITATOR SUPERFAMILY ASSOCIATED DOMAIN-CONTAINING PROTEIN"/>
    <property type="match status" value="1"/>
</dbReference>
<feature type="transmembrane region" description="Helical" evidence="6">
    <location>
        <begin position="335"/>
        <end position="354"/>
    </location>
</feature>
<dbReference type="EMBL" id="CAEZSF010000176">
    <property type="protein sequence ID" value="CAB4549572.1"/>
    <property type="molecule type" value="Genomic_DNA"/>
</dbReference>
<keyword evidence="5 6" id="KW-0472">Membrane</keyword>
<keyword evidence="2" id="KW-1003">Cell membrane</keyword>
<evidence type="ECO:0000256" key="1">
    <source>
        <dbReference type="ARBA" id="ARBA00004651"/>
    </source>
</evidence>
<feature type="transmembrane region" description="Helical" evidence="6">
    <location>
        <begin position="308"/>
        <end position="329"/>
    </location>
</feature>
<dbReference type="InterPro" id="IPR011701">
    <property type="entry name" value="MFS"/>
</dbReference>
<feature type="transmembrane region" description="Helical" evidence="6">
    <location>
        <begin position="67"/>
        <end position="88"/>
    </location>
</feature>
<dbReference type="AlphaFoldDB" id="A0A6J6CDW6"/>
<dbReference type="GO" id="GO:0005886">
    <property type="term" value="C:plasma membrane"/>
    <property type="evidence" value="ECO:0007669"/>
    <property type="project" value="UniProtKB-SubCell"/>
</dbReference>
<evidence type="ECO:0000256" key="2">
    <source>
        <dbReference type="ARBA" id="ARBA00022475"/>
    </source>
</evidence>
<feature type="transmembrane region" description="Helical" evidence="6">
    <location>
        <begin position="193"/>
        <end position="211"/>
    </location>
</feature>
<feature type="transmembrane region" description="Helical" evidence="6">
    <location>
        <begin position="375"/>
        <end position="394"/>
    </location>
</feature>
<feature type="transmembrane region" description="Helical" evidence="6">
    <location>
        <begin position="100"/>
        <end position="118"/>
    </location>
</feature>
<feature type="transmembrane region" description="Helical" evidence="6">
    <location>
        <begin position="242"/>
        <end position="266"/>
    </location>
</feature>
<evidence type="ECO:0000256" key="4">
    <source>
        <dbReference type="ARBA" id="ARBA00022989"/>
    </source>
</evidence>
<protein>
    <submittedName>
        <fullName evidence="7">Unannotated protein</fullName>
    </submittedName>
</protein>
<organism evidence="7">
    <name type="scientific">freshwater metagenome</name>
    <dbReference type="NCBI Taxonomy" id="449393"/>
    <lineage>
        <taxon>unclassified sequences</taxon>
        <taxon>metagenomes</taxon>
        <taxon>ecological metagenomes</taxon>
    </lineage>
</organism>
<accession>A0A6J6CDW6</accession>
<keyword evidence="4 6" id="KW-1133">Transmembrane helix</keyword>
<comment type="subcellular location">
    <subcellularLocation>
        <location evidence="1">Cell membrane</location>
        <topology evidence="1">Multi-pass membrane protein</topology>
    </subcellularLocation>
</comment>
<evidence type="ECO:0000256" key="6">
    <source>
        <dbReference type="SAM" id="Phobius"/>
    </source>
</evidence>
<dbReference type="PANTHER" id="PTHR23513">
    <property type="entry name" value="INTEGRAL MEMBRANE EFFLUX PROTEIN-RELATED"/>
    <property type="match status" value="1"/>
</dbReference>